<comment type="caution">
    <text evidence="1">The sequence shown here is derived from an EMBL/GenBank/DDBJ whole genome shotgun (WGS) entry which is preliminary data.</text>
</comment>
<accession>A0ABT8PVX6</accession>
<protein>
    <submittedName>
        <fullName evidence="1">Uncharacterized protein</fullName>
    </submittedName>
</protein>
<name>A0ABT8PVX6_9ENTR</name>
<keyword evidence="2" id="KW-1185">Reference proteome</keyword>
<reference evidence="1 2" key="1">
    <citation type="submission" date="2023-07" db="EMBL/GenBank/DDBJ databases">
        <title>Citrobacter selenititolerans sp. nov., isolated from seleniferous soil.</title>
        <authorList>
            <person name="Zhang S."/>
            <person name="Li K."/>
            <person name="Peng J."/>
            <person name="Wang H."/>
            <person name="Sun J."/>
            <person name="Guo Y."/>
        </authorList>
    </citation>
    <scope>NUCLEOTIDE SEQUENCE [LARGE SCALE GENOMIC DNA]</scope>
    <source>
        <strain evidence="1 2">S2-9</strain>
    </source>
</reference>
<organism evidence="1 2">
    <name type="scientific">Citrobacter enshiensis</name>
    <dbReference type="NCBI Taxonomy" id="2971264"/>
    <lineage>
        <taxon>Bacteria</taxon>
        <taxon>Pseudomonadati</taxon>
        <taxon>Pseudomonadota</taxon>
        <taxon>Gammaproteobacteria</taxon>
        <taxon>Enterobacterales</taxon>
        <taxon>Enterobacteriaceae</taxon>
        <taxon>Citrobacter</taxon>
    </lineage>
</organism>
<dbReference type="RefSeq" id="WP_276294100.1">
    <property type="nucleotide sequence ID" value="NZ_CP119862.1"/>
</dbReference>
<evidence type="ECO:0000313" key="2">
    <source>
        <dbReference type="Proteomes" id="UP001174867"/>
    </source>
</evidence>
<sequence length="80" mass="9274">MAIYIEINKKYEDKLVVIYIYSPSGKHSGELLIHKHNFELCSILSAEGEEDDFYVFRAWSAIRKCYSRDGQFPETACYAA</sequence>
<dbReference type="EMBL" id="JAUJYW010000005">
    <property type="protein sequence ID" value="MDN8600525.1"/>
    <property type="molecule type" value="Genomic_DNA"/>
</dbReference>
<evidence type="ECO:0000313" key="1">
    <source>
        <dbReference type="EMBL" id="MDN8600525.1"/>
    </source>
</evidence>
<dbReference type="Proteomes" id="UP001174867">
    <property type="component" value="Unassembled WGS sequence"/>
</dbReference>
<gene>
    <name evidence="1" type="ORF">Q0A17_14060</name>
</gene>
<proteinExistence type="predicted"/>